<feature type="repeat" description="PPR" evidence="2">
    <location>
        <begin position="222"/>
        <end position="256"/>
    </location>
</feature>
<dbReference type="InterPro" id="IPR002885">
    <property type="entry name" value="PPR_rpt"/>
</dbReference>
<dbReference type="FunFam" id="1.25.40.10:FF:000090">
    <property type="entry name" value="Pentatricopeptide repeat-containing protein, chloroplastic"/>
    <property type="match status" value="1"/>
</dbReference>
<name>A0A251RYK0_HELAN</name>
<dbReference type="EMBL" id="MNCJ02000331">
    <property type="protein sequence ID" value="KAF5758772.1"/>
    <property type="molecule type" value="Genomic_DNA"/>
</dbReference>
<gene>
    <name evidence="4" type="ORF">HannXRQ_Chr16g0504991</name>
    <name evidence="3" type="ORF">HanXRQr2_Chr16g0733191</name>
</gene>
<dbReference type="Proteomes" id="UP000215914">
    <property type="component" value="Chromosome 16"/>
</dbReference>
<keyword evidence="5" id="KW-1185">Reference proteome</keyword>
<dbReference type="InterPro" id="IPR046848">
    <property type="entry name" value="E_motif"/>
</dbReference>
<dbReference type="PANTHER" id="PTHR47926:SF387">
    <property type="entry name" value="PENTATRICOPEPTIDE REPEAT-CONTAINING PROTEIN"/>
    <property type="match status" value="1"/>
</dbReference>
<feature type="repeat" description="PPR" evidence="2">
    <location>
        <begin position="84"/>
        <end position="119"/>
    </location>
</feature>
<reference evidence="3 5" key="1">
    <citation type="journal article" date="2017" name="Nature">
        <title>The sunflower genome provides insights into oil metabolism, flowering and Asterid evolution.</title>
        <authorList>
            <person name="Badouin H."/>
            <person name="Gouzy J."/>
            <person name="Grassa C.J."/>
            <person name="Murat F."/>
            <person name="Staton S.E."/>
            <person name="Cottret L."/>
            <person name="Lelandais-Briere C."/>
            <person name="Owens G.L."/>
            <person name="Carrere S."/>
            <person name="Mayjonade B."/>
            <person name="Legrand L."/>
            <person name="Gill N."/>
            <person name="Kane N.C."/>
            <person name="Bowers J.E."/>
            <person name="Hubner S."/>
            <person name="Bellec A."/>
            <person name="Berard A."/>
            <person name="Berges H."/>
            <person name="Blanchet N."/>
            <person name="Boniface M.C."/>
            <person name="Brunel D."/>
            <person name="Catrice O."/>
            <person name="Chaidir N."/>
            <person name="Claudel C."/>
            <person name="Donnadieu C."/>
            <person name="Faraut T."/>
            <person name="Fievet G."/>
            <person name="Helmstetter N."/>
            <person name="King M."/>
            <person name="Knapp S.J."/>
            <person name="Lai Z."/>
            <person name="Le Paslier M.C."/>
            <person name="Lippi Y."/>
            <person name="Lorenzon L."/>
            <person name="Mandel J.R."/>
            <person name="Marage G."/>
            <person name="Marchand G."/>
            <person name="Marquand E."/>
            <person name="Bret-Mestries E."/>
            <person name="Morien E."/>
            <person name="Nambeesan S."/>
            <person name="Nguyen T."/>
            <person name="Pegot-Espagnet P."/>
            <person name="Pouilly N."/>
            <person name="Raftis F."/>
            <person name="Sallet E."/>
            <person name="Schiex T."/>
            <person name="Thomas J."/>
            <person name="Vandecasteele C."/>
            <person name="Vares D."/>
            <person name="Vear F."/>
            <person name="Vautrin S."/>
            <person name="Crespi M."/>
            <person name="Mangin B."/>
            <person name="Burke J.M."/>
            <person name="Salse J."/>
            <person name="Munos S."/>
            <person name="Vincourt P."/>
            <person name="Rieseberg L.H."/>
            <person name="Langlade N.B."/>
        </authorList>
    </citation>
    <scope>NUCLEOTIDE SEQUENCE [LARGE SCALE GENOMIC DNA]</scope>
    <source>
        <strain evidence="5">cv. SF193</strain>
        <tissue evidence="3">Leaves</tissue>
    </source>
</reference>
<dbReference type="Gene3D" id="1.25.40.10">
    <property type="entry name" value="Tetratricopeptide repeat domain"/>
    <property type="match status" value="6"/>
</dbReference>
<dbReference type="Gramene" id="mRNA:HanXRQr2_Chr16g0733191">
    <property type="protein sequence ID" value="CDS:HanXRQr2_Chr16g0733191.1"/>
    <property type="gene ID" value="HanXRQr2_Chr16g0733191"/>
</dbReference>
<evidence type="ECO:0000313" key="3">
    <source>
        <dbReference type="EMBL" id="KAF5758772.1"/>
    </source>
</evidence>
<dbReference type="InterPro" id="IPR011990">
    <property type="entry name" value="TPR-like_helical_dom_sf"/>
</dbReference>
<feature type="repeat" description="PPR" evidence="2">
    <location>
        <begin position="459"/>
        <end position="493"/>
    </location>
</feature>
<evidence type="ECO:0000313" key="5">
    <source>
        <dbReference type="Proteomes" id="UP000215914"/>
    </source>
</evidence>
<dbReference type="GO" id="GO:0009451">
    <property type="term" value="P:RNA modification"/>
    <property type="evidence" value="ECO:0007669"/>
    <property type="project" value="InterPro"/>
</dbReference>
<dbReference type="PROSITE" id="PS51375">
    <property type="entry name" value="PPR"/>
    <property type="match status" value="4"/>
</dbReference>
<evidence type="ECO:0000313" key="4">
    <source>
        <dbReference type="EMBL" id="OTF90926.1"/>
    </source>
</evidence>
<protein>
    <submittedName>
        <fullName evidence="4">Putative tetratricopeptide repeat (TPR)-like superfamily protein</fullName>
    </submittedName>
    <submittedName>
        <fullName evidence="3">Tetratricopeptide-like helical domain superfamily</fullName>
    </submittedName>
</protein>
<organism evidence="4 5">
    <name type="scientific">Helianthus annuus</name>
    <name type="common">Common sunflower</name>
    <dbReference type="NCBI Taxonomy" id="4232"/>
    <lineage>
        <taxon>Eukaryota</taxon>
        <taxon>Viridiplantae</taxon>
        <taxon>Streptophyta</taxon>
        <taxon>Embryophyta</taxon>
        <taxon>Tracheophyta</taxon>
        <taxon>Spermatophyta</taxon>
        <taxon>Magnoliopsida</taxon>
        <taxon>eudicotyledons</taxon>
        <taxon>Gunneridae</taxon>
        <taxon>Pentapetalae</taxon>
        <taxon>asterids</taxon>
        <taxon>campanulids</taxon>
        <taxon>Asterales</taxon>
        <taxon>Asteraceae</taxon>
        <taxon>Asteroideae</taxon>
        <taxon>Heliantheae alliance</taxon>
        <taxon>Heliantheae</taxon>
        <taxon>Helianthus</taxon>
    </lineage>
</organism>
<accession>A0A251RYK0</accession>
<evidence type="ECO:0000256" key="2">
    <source>
        <dbReference type="PROSITE-ProRule" id="PRU00708"/>
    </source>
</evidence>
<dbReference type="NCBIfam" id="TIGR00756">
    <property type="entry name" value="PPR"/>
    <property type="match status" value="3"/>
</dbReference>
<dbReference type="AlphaFoldDB" id="A0A251RYK0"/>
<dbReference type="Pfam" id="PF13041">
    <property type="entry name" value="PPR_2"/>
    <property type="match status" value="3"/>
</dbReference>
<dbReference type="InterPro" id="IPR046960">
    <property type="entry name" value="PPR_At4g14850-like_plant"/>
</dbReference>
<feature type="repeat" description="PPR" evidence="2">
    <location>
        <begin position="22"/>
        <end position="56"/>
    </location>
</feature>
<dbReference type="EMBL" id="CM007905">
    <property type="protein sequence ID" value="OTF90926.1"/>
    <property type="molecule type" value="Genomic_DNA"/>
</dbReference>
<keyword evidence="1" id="KW-0677">Repeat</keyword>
<reference evidence="4" key="2">
    <citation type="submission" date="2017-02" db="EMBL/GenBank/DDBJ databases">
        <title>Sunflower complete genome.</title>
        <authorList>
            <person name="Langlade N."/>
            <person name="Munos S."/>
        </authorList>
    </citation>
    <scope>NUCLEOTIDE SEQUENCE [LARGE SCALE GENOMIC DNA]</scope>
    <source>
        <tissue evidence="4">Leaves</tissue>
    </source>
</reference>
<proteinExistence type="predicted"/>
<evidence type="ECO:0000256" key="1">
    <source>
        <dbReference type="ARBA" id="ARBA00022737"/>
    </source>
</evidence>
<dbReference type="InParanoid" id="A0A251RYK0"/>
<dbReference type="FunFam" id="1.25.40.10:FF:000442">
    <property type="entry name" value="Pentatricopeptide repeat-containing protein At3g49710"/>
    <property type="match status" value="1"/>
</dbReference>
<dbReference type="OMA" id="FWRNPEL"/>
<dbReference type="OrthoDB" id="198885at2759"/>
<dbReference type="Pfam" id="PF20431">
    <property type="entry name" value="E_motif"/>
    <property type="match status" value="1"/>
</dbReference>
<dbReference type="Pfam" id="PF01535">
    <property type="entry name" value="PPR"/>
    <property type="match status" value="7"/>
</dbReference>
<reference evidence="3" key="3">
    <citation type="submission" date="2020-06" db="EMBL/GenBank/DDBJ databases">
        <title>Helianthus annuus Genome sequencing and assembly Release 2.</title>
        <authorList>
            <person name="Gouzy J."/>
            <person name="Langlade N."/>
            <person name="Munos S."/>
        </authorList>
    </citation>
    <scope>NUCLEOTIDE SEQUENCE</scope>
    <source>
        <tissue evidence="3">Leaves</tissue>
    </source>
</reference>
<dbReference type="GO" id="GO:0003723">
    <property type="term" value="F:RNA binding"/>
    <property type="evidence" value="ECO:0007669"/>
    <property type="project" value="InterPro"/>
</dbReference>
<dbReference type="FunCoup" id="A0A251RYK0">
    <property type="interactions" value="237"/>
</dbReference>
<sequence>MSLLIDSLKSHCYAIKSGNNPTIFAYNQLIHLYSKHGLIKDACKLFDEMPDRNVFTWNAIISTHIKSNNLDHSELLFNTAPYKDSVTYNSMLSGYANSAGYETKAINLFKQMHSVRHEARVDEFSLTRMCNLTAKLGNSWYGKQLHSFMVKTGNYISGFAVSALVDMYSKSGCFDEAYNAFNGCSYGSVDVVSKNAVVAACCREGKVDMAMEIFSNQTELNDVVSWNTMIAGYAQNGYDKNAIELARGMERNGFRWNAHTFTSVLNACSSLKCLKLGKELHARMLKQMINLNSNPFVCSGIVDVYCKCGNMKYAELIHSRICVDNMFSTTSMIVGYSSQQNMSQARRMFDSLKSKNSVVWSAMFSGYLNCNCCENVFELFHMLKHEEPTVVPDDLIWSTLLGACAMQAIIAPGKQIHGYILRTTIQTNVKVISSLIDMYSKCGNVLYAQRIFRRVTVKDLVIYNVMISGFAHHGYEKQAFNVVDEMVKDGFTPDRVTFIAVLSACRHSGLVKTGEDYFKLMTEKYNITPEIDHYACMIDLYGRANEFEEAMEFMRKIPIELDVVILGTFLSACRVHGNLELAREVEGELLRVGGESGTRYVQVANVYASEGRWGDMGRIRKKMRGNEVGKIAGCSWVHVGSRVHSFTSGDPCRFENETLCDVLRFLVMEMKEKEEIQVYF</sequence>
<dbReference type="PANTHER" id="PTHR47926">
    <property type="entry name" value="PENTATRICOPEPTIDE REPEAT-CONTAINING PROTEIN"/>
    <property type="match status" value="1"/>
</dbReference>